<evidence type="ECO:0000313" key="1">
    <source>
        <dbReference type="EMBL" id="CAG9942979.1"/>
    </source>
</evidence>
<gene>
    <name evidence="1" type="ORF">CRV2_00000131</name>
</gene>
<dbReference type="EMBL" id="CADEHS020000007">
    <property type="protein sequence ID" value="CAG9942979.1"/>
    <property type="molecule type" value="Genomic_DNA"/>
</dbReference>
<reference evidence="1" key="1">
    <citation type="submission" date="2020-04" db="EMBL/GenBank/DDBJ databases">
        <authorList>
            <person name="Broberg M."/>
        </authorList>
    </citation>
    <scope>NUCLEOTIDE SEQUENCE</scope>
</reference>
<accession>A0ACA9TQJ2</accession>
<sequence>MTLLDGTPTKQKSYDTSIFLTPDALGTLVLRELEHIINLDHLPSCNGPIGRNARQNRRRTVNVTRSSIILGALLCLRPKQVPEEHLIPAAVCSRPVHNLQLDGLLKQPPQRHRPALQLALLALGAARAHVAVLHDLGLQPALGPVDADPEALPRRVRGEGVRQRRAAAVPDQHAHRVLDVDAVAEHALVPVVAVLVLRVQVQRLELLVALHVQGEGIRPRRFAAVRPVVEVVHAGDGADGPRAEDLGDLGVVRRVAVVEGDADPAAGALDGGEDLGAAGGVYRHGLLAEDVAAEVEGAHDVGVVGAVDGGDDDFVRLCLRDHLVEVGGEVDRDGLVPQTLQLGVGIVETGLVGVAEGDEGACLAVGCCEGSVEEDGSAAGPDQGISFASGRFSHSDEYVDWVIQDALLF</sequence>
<comment type="caution">
    <text evidence="1">The sequence shown here is derived from an EMBL/GenBank/DDBJ whole genome shotgun (WGS) entry which is preliminary data.</text>
</comment>
<dbReference type="Proteomes" id="UP000836387">
    <property type="component" value="Unassembled WGS sequence"/>
</dbReference>
<evidence type="ECO:0000313" key="2">
    <source>
        <dbReference type="Proteomes" id="UP000836387"/>
    </source>
</evidence>
<keyword evidence="2" id="KW-1185">Reference proteome</keyword>
<name>A0ACA9TQJ2_BIOOC</name>
<proteinExistence type="predicted"/>
<reference evidence="1" key="2">
    <citation type="submission" date="2021-10" db="EMBL/GenBank/DDBJ databases">
        <authorList>
            <person name="Piombo E."/>
        </authorList>
    </citation>
    <scope>NUCLEOTIDE SEQUENCE</scope>
</reference>
<protein>
    <submittedName>
        <fullName evidence="1">Uncharacterized protein</fullName>
    </submittedName>
</protein>
<organism evidence="1 2">
    <name type="scientific">Clonostachys rosea f. rosea IK726</name>
    <dbReference type="NCBI Taxonomy" id="1349383"/>
    <lineage>
        <taxon>Eukaryota</taxon>
        <taxon>Fungi</taxon>
        <taxon>Dikarya</taxon>
        <taxon>Ascomycota</taxon>
        <taxon>Pezizomycotina</taxon>
        <taxon>Sordariomycetes</taxon>
        <taxon>Hypocreomycetidae</taxon>
        <taxon>Hypocreales</taxon>
        <taxon>Bionectriaceae</taxon>
        <taxon>Clonostachys</taxon>
    </lineage>
</organism>